<name>A0A4Q0Y0G0_9BACT</name>
<dbReference type="AlphaFoldDB" id="A0A4Q0Y0G0"/>
<protein>
    <submittedName>
        <fullName evidence="1">Uncharacterized protein</fullName>
    </submittedName>
</protein>
<evidence type="ECO:0000313" key="2">
    <source>
        <dbReference type="Proteomes" id="UP000290191"/>
    </source>
</evidence>
<organism evidence="1 2">
    <name type="scientific">Halarcobacter anaerophilus</name>
    <dbReference type="NCBI Taxonomy" id="877500"/>
    <lineage>
        <taxon>Bacteria</taxon>
        <taxon>Pseudomonadati</taxon>
        <taxon>Campylobacterota</taxon>
        <taxon>Epsilonproteobacteria</taxon>
        <taxon>Campylobacterales</taxon>
        <taxon>Arcobacteraceae</taxon>
        <taxon>Halarcobacter</taxon>
    </lineage>
</organism>
<dbReference type="Proteomes" id="UP000290191">
    <property type="component" value="Unassembled WGS sequence"/>
</dbReference>
<evidence type="ECO:0000313" key="1">
    <source>
        <dbReference type="EMBL" id="RXJ63496.1"/>
    </source>
</evidence>
<dbReference type="STRING" id="877500.GCA_000935065_00226"/>
<dbReference type="EMBL" id="PDKO01000003">
    <property type="protein sequence ID" value="RXJ63496.1"/>
    <property type="molecule type" value="Genomic_DNA"/>
</dbReference>
<accession>A0A4Q0Y0G0</accession>
<keyword evidence="2" id="KW-1185">Reference proteome</keyword>
<gene>
    <name evidence="1" type="ORF">CRV06_04705</name>
</gene>
<reference evidence="1 2" key="1">
    <citation type="submission" date="2017-10" db="EMBL/GenBank/DDBJ databases">
        <title>Genomics of the genus Arcobacter.</title>
        <authorList>
            <person name="Perez-Cataluna A."/>
            <person name="Figueras M.J."/>
        </authorList>
    </citation>
    <scope>NUCLEOTIDE SEQUENCE [LARGE SCALE GENOMIC DNA]</scope>
    <source>
        <strain evidence="1 2">DSM 24636</strain>
    </source>
</reference>
<comment type="caution">
    <text evidence="1">The sequence shown here is derived from an EMBL/GenBank/DDBJ whole genome shotgun (WGS) entry which is preliminary data.</text>
</comment>
<dbReference type="RefSeq" id="WP_129081559.1">
    <property type="nucleotide sequence ID" value="NZ_CP041070.1"/>
</dbReference>
<sequence length="158" mass="18160">MFKSKKMSFGNKLLLSILGTTLVVFSLTIFFVTKFSYETAQKDVEHLINEASGKYAAQIQNRVNQTIVIAKTLALKFEEALNTNAKIDEKETIAYLKSLSKYNEDILGFWFKTKDKELLFESNPELKGQNGYDKNGQYLRSCLCFYNRQLRDGIRASK</sequence>
<dbReference type="Gene3D" id="3.30.450.20">
    <property type="entry name" value="PAS domain"/>
    <property type="match status" value="1"/>
</dbReference>
<proteinExistence type="predicted"/>